<dbReference type="GO" id="GO:0016846">
    <property type="term" value="F:carbon-sulfur lyase activity"/>
    <property type="evidence" value="ECO:0007669"/>
    <property type="project" value="InterPro"/>
</dbReference>
<evidence type="ECO:0000259" key="5">
    <source>
        <dbReference type="PROSITE" id="PS51891"/>
    </source>
</evidence>
<organism evidence="6 7">
    <name type="scientific">Litoreibacter janthinus</name>
    <dbReference type="NCBI Taxonomy" id="670154"/>
    <lineage>
        <taxon>Bacteria</taxon>
        <taxon>Pseudomonadati</taxon>
        <taxon>Pseudomonadota</taxon>
        <taxon>Alphaproteobacteria</taxon>
        <taxon>Rhodobacterales</taxon>
        <taxon>Roseobacteraceae</taxon>
        <taxon>Litoreibacter</taxon>
    </lineage>
</organism>
<evidence type="ECO:0000256" key="3">
    <source>
        <dbReference type="ARBA" id="ARBA00022833"/>
    </source>
</evidence>
<dbReference type="InterPro" id="IPR011057">
    <property type="entry name" value="Mss4-like_sf"/>
</dbReference>
<evidence type="ECO:0000256" key="4">
    <source>
        <dbReference type="ARBA" id="ARBA00023239"/>
    </source>
</evidence>
<dbReference type="PROSITE" id="PS51891">
    <property type="entry name" value="CENP_V_GFA"/>
    <property type="match status" value="1"/>
</dbReference>
<dbReference type="Proteomes" id="UP000199658">
    <property type="component" value="Unassembled WGS sequence"/>
</dbReference>
<feature type="domain" description="CENP-V/GFA" evidence="5">
    <location>
        <begin position="4"/>
        <end position="109"/>
    </location>
</feature>
<keyword evidence="7" id="KW-1185">Reference proteome</keyword>
<keyword evidence="4" id="KW-0456">Lyase</keyword>
<proteinExistence type="inferred from homology"/>
<dbReference type="PANTHER" id="PTHR33337:SF40">
    <property type="entry name" value="CENP-V_GFA DOMAIN-CONTAINING PROTEIN-RELATED"/>
    <property type="match status" value="1"/>
</dbReference>
<dbReference type="GO" id="GO:0046872">
    <property type="term" value="F:metal ion binding"/>
    <property type="evidence" value="ECO:0007669"/>
    <property type="project" value="UniProtKB-KW"/>
</dbReference>
<evidence type="ECO:0000313" key="6">
    <source>
        <dbReference type="EMBL" id="SFR65089.1"/>
    </source>
</evidence>
<dbReference type="Gene3D" id="3.90.1590.10">
    <property type="entry name" value="glutathione-dependent formaldehyde- activating enzyme (gfa)"/>
    <property type="match status" value="1"/>
</dbReference>
<dbReference type="OrthoDB" id="9807246at2"/>
<keyword evidence="3" id="KW-0862">Zinc</keyword>
<reference evidence="7" key="1">
    <citation type="submission" date="2016-10" db="EMBL/GenBank/DDBJ databases">
        <authorList>
            <person name="Varghese N."/>
            <person name="Submissions S."/>
        </authorList>
    </citation>
    <scope>NUCLEOTIDE SEQUENCE [LARGE SCALE GENOMIC DNA]</scope>
    <source>
        <strain evidence="7">DSM 26921</strain>
    </source>
</reference>
<accession>A0A1I6IEP1</accession>
<keyword evidence="2" id="KW-0479">Metal-binding</keyword>
<dbReference type="EMBL" id="FOYO01000003">
    <property type="protein sequence ID" value="SFR65089.1"/>
    <property type="molecule type" value="Genomic_DNA"/>
</dbReference>
<dbReference type="PANTHER" id="PTHR33337">
    <property type="entry name" value="GFA DOMAIN-CONTAINING PROTEIN"/>
    <property type="match status" value="1"/>
</dbReference>
<dbReference type="STRING" id="670154.SAMN04488002_3745"/>
<dbReference type="SUPFAM" id="SSF51316">
    <property type="entry name" value="Mss4-like"/>
    <property type="match status" value="1"/>
</dbReference>
<gene>
    <name evidence="6" type="ORF">SAMN04488002_3745</name>
</gene>
<dbReference type="RefSeq" id="WP_090220669.1">
    <property type="nucleotide sequence ID" value="NZ_FOYO01000003.1"/>
</dbReference>
<name>A0A1I6IEP1_9RHOB</name>
<protein>
    <submittedName>
        <fullName evidence="6">Uncharacterized conserved protein</fullName>
    </submittedName>
</protein>
<dbReference type="AlphaFoldDB" id="A0A1I6IEP1"/>
<evidence type="ECO:0000256" key="2">
    <source>
        <dbReference type="ARBA" id="ARBA00022723"/>
    </source>
</evidence>
<comment type="similarity">
    <text evidence="1">Belongs to the Gfa family.</text>
</comment>
<evidence type="ECO:0000313" key="7">
    <source>
        <dbReference type="Proteomes" id="UP000199658"/>
    </source>
</evidence>
<dbReference type="Pfam" id="PF04828">
    <property type="entry name" value="GFA"/>
    <property type="match status" value="1"/>
</dbReference>
<dbReference type="InterPro" id="IPR006913">
    <property type="entry name" value="CENP-V/GFA"/>
</dbReference>
<evidence type="ECO:0000256" key="1">
    <source>
        <dbReference type="ARBA" id="ARBA00005495"/>
    </source>
</evidence>
<sequence length="162" mass="17404">MTKAEGGCLCGALRYGVTAAPSRVTICHCKFCQRATGSAYLVEPVFSGDEFSMLKGTPKTYTHISEGSGKSVHVHFCDACGTTLYLSFERFAGAVGVYAGTFDDPNWFDLTPENSKHIFLGVAQRGSVIPAGVNTFVEHATLTDGTPVEPTVFETPQVIDKR</sequence>